<organism evidence="2 3">
    <name type="scientific">Pseudodesulfovibrio sediminis</name>
    <dbReference type="NCBI Taxonomy" id="2810563"/>
    <lineage>
        <taxon>Bacteria</taxon>
        <taxon>Pseudomonadati</taxon>
        <taxon>Thermodesulfobacteriota</taxon>
        <taxon>Desulfovibrionia</taxon>
        <taxon>Desulfovibrionales</taxon>
        <taxon>Desulfovibrionaceae</taxon>
    </lineage>
</organism>
<dbReference type="PANTHER" id="PTHR43851:SF3">
    <property type="entry name" value="COENZYME Q8"/>
    <property type="match status" value="1"/>
</dbReference>
<feature type="domain" description="ABC1 atypical kinase-like" evidence="1">
    <location>
        <begin position="98"/>
        <end position="327"/>
    </location>
</feature>
<dbReference type="Gene3D" id="1.10.510.10">
    <property type="entry name" value="Transferase(Phosphotransferase) domain 1"/>
    <property type="match status" value="1"/>
</dbReference>
<sequence length="435" mass="49738">MTQHDETPKGRMARGLAYSGMAARMGGTYLKYAASKPFASESGRTQNKKNMHEKNAEVLFTGLSRLKGTALKIAQLLSLELDIFPPEICAQLEKSYTDVPPMNRAMAHKLLVNAYGTRPEEVFRSFDSAAFAAASLGQVHRAEDLEGKALALKVQYPTIRQTIHDDIRLLRGVLRPFADYKAMKPAIKEIEHRFMEETDYLAEASNMQFFSDNLELENVSIPQVYEGLCTDRVLCMSFMEGQPLNHWLATSPPQEDRDTVARRLNRIFLKSLYELTCIHADPNPGNYLIRDDLSIGLVDYGCVKRFTPEFVQLYRRLPQIIISGDKAAYFAALRDMHVVDKELGPEVEEAIFECAYAFGKWLGRLYESEYFDFGVETGFISEGKEIMRAMLKQRSHFTMNPDMIFLDRTRYGLLRIYEQLKCRISLCNHYENSGY</sequence>
<accession>A0ABM7P438</accession>
<proteinExistence type="predicted"/>
<protein>
    <submittedName>
        <fullName evidence="2">ABC transporter</fullName>
    </submittedName>
</protein>
<dbReference type="InterPro" id="IPR011009">
    <property type="entry name" value="Kinase-like_dom_sf"/>
</dbReference>
<dbReference type="PANTHER" id="PTHR43851">
    <property type="match status" value="1"/>
</dbReference>
<evidence type="ECO:0000313" key="3">
    <source>
        <dbReference type="Proteomes" id="UP001053296"/>
    </source>
</evidence>
<dbReference type="EMBL" id="AP024485">
    <property type="protein sequence ID" value="BCS87599.1"/>
    <property type="molecule type" value="Genomic_DNA"/>
</dbReference>
<reference evidence="2" key="1">
    <citation type="journal article" date="2022" name="Arch. Microbiol.">
        <title>Pseudodesulfovibrio sediminis sp. nov., a mesophilic and neutrophilic sulfate-reducing bacterium isolated from sediment of a brackish lake.</title>
        <authorList>
            <person name="Takahashi A."/>
            <person name="Kojima H."/>
            <person name="Watanabe M."/>
            <person name="Fukui M."/>
        </authorList>
    </citation>
    <scope>NUCLEOTIDE SEQUENCE</scope>
    <source>
        <strain evidence="2">SF6</strain>
    </source>
</reference>
<dbReference type="InterPro" id="IPR051409">
    <property type="entry name" value="Atypical_kinase_ADCK"/>
</dbReference>
<gene>
    <name evidence="2" type="ORF">PSDVSF_08410</name>
</gene>
<dbReference type="InterPro" id="IPR004147">
    <property type="entry name" value="ABC1_dom"/>
</dbReference>
<evidence type="ECO:0000259" key="1">
    <source>
        <dbReference type="Pfam" id="PF03109"/>
    </source>
</evidence>
<dbReference type="RefSeq" id="WP_229594015.1">
    <property type="nucleotide sequence ID" value="NZ_AP024485.1"/>
</dbReference>
<dbReference type="SUPFAM" id="SSF56112">
    <property type="entry name" value="Protein kinase-like (PK-like)"/>
    <property type="match status" value="1"/>
</dbReference>
<name>A0ABM7P438_9BACT</name>
<evidence type="ECO:0000313" key="2">
    <source>
        <dbReference type="EMBL" id="BCS87599.1"/>
    </source>
</evidence>
<keyword evidence="3" id="KW-1185">Reference proteome</keyword>
<dbReference type="Proteomes" id="UP001053296">
    <property type="component" value="Chromosome"/>
</dbReference>
<dbReference type="Pfam" id="PF03109">
    <property type="entry name" value="ABC1"/>
    <property type="match status" value="1"/>
</dbReference>